<evidence type="ECO:0000256" key="1">
    <source>
        <dbReference type="PROSITE-ProRule" id="PRU00339"/>
    </source>
</evidence>
<feature type="repeat" description="TPR" evidence="1">
    <location>
        <begin position="229"/>
        <end position="262"/>
    </location>
</feature>
<dbReference type="RefSeq" id="WP_169530838.1">
    <property type="nucleotide sequence ID" value="NZ_JABBGH010000001.1"/>
</dbReference>
<dbReference type="GO" id="GO:0045892">
    <property type="term" value="P:negative regulation of DNA-templated transcription"/>
    <property type="evidence" value="ECO:0007669"/>
    <property type="project" value="InterPro"/>
</dbReference>
<accession>A0A7Y0ADY4</accession>
<dbReference type="AlphaFoldDB" id="A0A7Y0ADY4"/>
<comment type="caution">
    <text evidence="2">The sequence shown here is derived from an EMBL/GenBank/DDBJ whole genome shotgun (WGS) entry which is preliminary data.</text>
</comment>
<protein>
    <recommendedName>
        <fullName evidence="4">Tetratricopeptide repeat protein</fullName>
    </recommendedName>
</protein>
<evidence type="ECO:0008006" key="4">
    <source>
        <dbReference type="Google" id="ProtNLM"/>
    </source>
</evidence>
<dbReference type="InterPro" id="IPR011990">
    <property type="entry name" value="TPR-like_helical_dom_sf"/>
</dbReference>
<feature type="repeat" description="TPR" evidence="1">
    <location>
        <begin position="195"/>
        <end position="228"/>
    </location>
</feature>
<dbReference type="PANTHER" id="PTHR44749">
    <property type="entry name" value="SUPPRESSOR OF RPS4-RLD 1"/>
    <property type="match status" value="1"/>
</dbReference>
<dbReference type="SMART" id="SM00028">
    <property type="entry name" value="TPR"/>
    <property type="match status" value="4"/>
</dbReference>
<evidence type="ECO:0000313" key="3">
    <source>
        <dbReference type="Proteomes" id="UP000559626"/>
    </source>
</evidence>
<gene>
    <name evidence="2" type="ORF">HHL22_10030</name>
</gene>
<dbReference type="EMBL" id="JABBGH010000001">
    <property type="protein sequence ID" value="NML65542.1"/>
    <property type="molecule type" value="Genomic_DNA"/>
</dbReference>
<dbReference type="InterPro" id="IPR019734">
    <property type="entry name" value="TPR_rpt"/>
</dbReference>
<reference evidence="2 3" key="1">
    <citation type="submission" date="2020-04" db="EMBL/GenBank/DDBJ databases">
        <title>Hymenobacter polaris sp. nov., isolated from Arctic soil.</title>
        <authorList>
            <person name="Dahal R.H."/>
        </authorList>
    </citation>
    <scope>NUCLEOTIDE SEQUENCE [LARGE SCALE GENOMIC DNA]</scope>
    <source>
        <strain evidence="2 3">RP-2-7</strain>
    </source>
</reference>
<keyword evidence="1" id="KW-0802">TPR repeat</keyword>
<sequence>MQYPNGWWRLPLFLTAFLAFWSMLTNLLRGNQVKLANGREVLNDGAQIRHYLRHRQQYRLAAQAQQHAEAGRYAECAQLYVILAQQSPLEAWILRNLLNSYWLSGQLDAALASSQRLEQELAQDFTDEDLLIRANLLAWQGRYTEALAIYKQLLTQPAPYYAAYNSRGYTRSLLGQQEAALADFDHAIALEIELAYAYANRGLAWLRLGHSAKALADITHSLTLSPTEVYGYRNRGLYYLEQDDFAAALADFKQAQLLNPFFHGIEECLRRAGQQIGATS</sequence>
<dbReference type="SUPFAM" id="SSF48452">
    <property type="entry name" value="TPR-like"/>
    <property type="match status" value="2"/>
</dbReference>
<dbReference type="Pfam" id="PF13181">
    <property type="entry name" value="TPR_8"/>
    <property type="match status" value="1"/>
</dbReference>
<dbReference type="Gene3D" id="1.25.40.10">
    <property type="entry name" value="Tetratricopeptide repeat domain"/>
    <property type="match status" value="2"/>
</dbReference>
<dbReference type="InterPro" id="IPR044650">
    <property type="entry name" value="SRFR1-like"/>
</dbReference>
<organism evidence="2 3">
    <name type="scientific">Hymenobacter polaris</name>
    <dbReference type="NCBI Taxonomy" id="2682546"/>
    <lineage>
        <taxon>Bacteria</taxon>
        <taxon>Pseudomonadati</taxon>
        <taxon>Bacteroidota</taxon>
        <taxon>Cytophagia</taxon>
        <taxon>Cytophagales</taxon>
        <taxon>Hymenobacteraceae</taxon>
        <taxon>Hymenobacter</taxon>
    </lineage>
</organism>
<dbReference type="Proteomes" id="UP000559626">
    <property type="component" value="Unassembled WGS sequence"/>
</dbReference>
<dbReference type="PANTHER" id="PTHR44749:SF1">
    <property type="entry name" value="TETRATRICOPEPTIDE-LIKE HELICAL DOMAIN-CONTAINING PROTEIN"/>
    <property type="match status" value="1"/>
</dbReference>
<keyword evidence="3" id="KW-1185">Reference proteome</keyword>
<proteinExistence type="predicted"/>
<dbReference type="PROSITE" id="PS50005">
    <property type="entry name" value="TPR"/>
    <property type="match status" value="2"/>
</dbReference>
<name>A0A7Y0ADY4_9BACT</name>
<evidence type="ECO:0000313" key="2">
    <source>
        <dbReference type="EMBL" id="NML65542.1"/>
    </source>
</evidence>